<dbReference type="InterPro" id="IPR029039">
    <property type="entry name" value="Flavoprotein-like_sf"/>
</dbReference>
<evidence type="ECO:0000313" key="3">
    <source>
        <dbReference type="Proteomes" id="UP001597237"/>
    </source>
</evidence>
<evidence type="ECO:0000313" key="2">
    <source>
        <dbReference type="EMBL" id="MFD1785629.1"/>
    </source>
</evidence>
<keyword evidence="2" id="KW-0560">Oxidoreductase</keyword>
<comment type="caution">
    <text evidence="2">The sequence shown here is derived from an EMBL/GenBank/DDBJ whole genome shotgun (WGS) entry which is preliminary data.</text>
</comment>
<dbReference type="InterPro" id="IPR050712">
    <property type="entry name" value="NAD(P)H-dep_reductase"/>
</dbReference>
<feature type="domain" description="NADPH-dependent FMN reductase-like" evidence="1">
    <location>
        <begin position="13"/>
        <end position="151"/>
    </location>
</feature>
<dbReference type="Gene3D" id="3.40.50.360">
    <property type="match status" value="1"/>
</dbReference>
<dbReference type="PANTHER" id="PTHR30543">
    <property type="entry name" value="CHROMATE REDUCTASE"/>
    <property type="match status" value="1"/>
</dbReference>
<accession>A0ABW4N6M3</accession>
<sequence length="200" mass="22153">MEVAARTSSPLSVALVMSTVRPDRFCDAPSAWLAAMRPVGMALDTIDLREVGPPLFAERDPPAVARPRSAGAQAWLNQMARYDAYIFVTAEYNHAPPGVLSNALDHVGDELRRKPAAFVGYGGLGAARAIQQLRLVSLELEMAPLRQAVHITREPYLAKRNGERELWDFEHLNAEANRLLEEIAWWGRALKTARASPRES</sequence>
<dbReference type="Proteomes" id="UP001597237">
    <property type="component" value="Unassembled WGS sequence"/>
</dbReference>
<evidence type="ECO:0000259" key="1">
    <source>
        <dbReference type="Pfam" id="PF03358"/>
    </source>
</evidence>
<dbReference type="GO" id="GO:0016491">
    <property type="term" value="F:oxidoreductase activity"/>
    <property type="evidence" value="ECO:0007669"/>
    <property type="project" value="UniProtKB-KW"/>
</dbReference>
<keyword evidence="3" id="KW-1185">Reference proteome</keyword>
<dbReference type="EC" id="1.-.-.-" evidence="2"/>
<proteinExistence type="predicted"/>
<organism evidence="2 3">
    <name type="scientific">Phenylobacterium terrae</name>
    <dbReference type="NCBI Taxonomy" id="2665495"/>
    <lineage>
        <taxon>Bacteria</taxon>
        <taxon>Pseudomonadati</taxon>
        <taxon>Pseudomonadota</taxon>
        <taxon>Alphaproteobacteria</taxon>
        <taxon>Caulobacterales</taxon>
        <taxon>Caulobacteraceae</taxon>
        <taxon>Phenylobacterium</taxon>
    </lineage>
</organism>
<reference evidence="3" key="1">
    <citation type="journal article" date="2019" name="Int. J. Syst. Evol. Microbiol.">
        <title>The Global Catalogue of Microorganisms (GCM) 10K type strain sequencing project: providing services to taxonomists for standard genome sequencing and annotation.</title>
        <authorList>
            <consortium name="The Broad Institute Genomics Platform"/>
            <consortium name="The Broad Institute Genome Sequencing Center for Infectious Disease"/>
            <person name="Wu L."/>
            <person name="Ma J."/>
        </authorList>
    </citation>
    <scope>NUCLEOTIDE SEQUENCE [LARGE SCALE GENOMIC DNA]</scope>
    <source>
        <strain evidence="3">DFY28</strain>
    </source>
</reference>
<dbReference type="PANTHER" id="PTHR30543:SF21">
    <property type="entry name" value="NAD(P)H-DEPENDENT FMN REDUCTASE LOT6"/>
    <property type="match status" value="1"/>
</dbReference>
<gene>
    <name evidence="2" type="ORF">ACFSC0_19700</name>
</gene>
<dbReference type="InterPro" id="IPR005025">
    <property type="entry name" value="FMN_Rdtase-like_dom"/>
</dbReference>
<dbReference type="EMBL" id="JBHUEY010000012">
    <property type="protein sequence ID" value="MFD1785629.1"/>
    <property type="molecule type" value="Genomic_DNA"/>
</dbReference>
<dbReference type="RefSeq" id="WP_377281666.1">
    <property type="nucleotide sequence ID" value="NZ_JBHRSI010000004.1"/>
</dbReference>
<protein>
    <submittedName>
        <fullName evidence="2">NADPH-dependent FMN reductase</fullName>
        <ecNumber evidence="2">1.-.-.-</ecNumber>
    </submittedName>
</protein>
<dbReference type="Pfam" id="PF03358">
    <property type="entry name" value="FMN_red"/>
    <property type="match status" value="1"/>
</dbReference>
<dbReference type="SUPFAM" id="SSF52218">
    <property type="entry name" value="Flavoproteins"/>
    <property type="match status" value="1"/>
</dbReference>
<name>A0ABW4N6M3_9CAUL</name>